<proteinExistence type="predicted"/>
<keyword evidence="2" id="KW-0472">Membrane</keyword>
<sequence length="270" mass="28756">MRAPVETDEDMEEFISSKPESTGPPASVSVPPAVSEVEESPGEGTSQLLDGGREGVSPRPPKREVETEAEPPIPSSIPSDDDKEKISGGDSRGETLEKKEETVEGERQTDAVVDVGSEKELLLQKQTKEELETEQVDTTKTGPPSEEKGDVLPRDAATPAPQETAETTPWYNTAAGVGTMLLGATVVMLLCLRCCIKRTQVGIGGPLRAPAVLGGPPDGIQLQALEKERNEGRPAAASQGYSHISDQQAMRDPESGAWWEQEDADAFAAP</sequence>
<evidence type="ECO:0000256" key="2">
    <source>
        <dbReference type="SAM" id="Phobius"/>
    </source>
</evidence>
<reference evidence="3" key="1">
    <citation type="submission" date="2013-10" db="EMBL/GenBank/DDBJ databases">
        <title>Genomic analysis of the causative agents of coccidiosis in chickens.</title>
        <authorList>
            <person name="Reid A.J."/>
            <person name="Blake D."/>
            <person name="Billington K."/>
            <person name="Browne H."/>
            <person name="Dunn M."/>
            <person name="Hung S."/>
            <person name="Kawahara F."/>
            <person name="Miranda-Saavedra D."/>
            <person name="Mourier T."/>
            <person name="Nagra H."/>
            <person name="Otto T.D."/>
            <person name="Rawlings N."/>
            <person name="Sanchez A."/>
            <person name="Sanders M."/>
            <person name="Subramaniam C."/>
            <person name="Tay Y."/>
            <person name="Dear P."/>
            <person name="Doerig C."/>
            <person name="Gruber A."/>
            <person name="Parkinson J."/>
            <person name="Shirley M."/>
            <person name="Wan K.L."/>
            <person name="Berriman M."/>
            <person name="Tomley F."/>
            <person name="Pain A."/>
        </authorList>
    </citation>
    <scope>NUCLEOTIDE SEQUENCE [LARGE SCALE GENOMIC DNA]</scope>
    <source>
        <strain evidence="3">Houghton</strain>
    </source>
</reference>
<feature type="compositionally biased region" description="Low complexity" evidence="1">
    <location>
        <begin position="156"/>
        <end position="168"/>
    </location>
</feature>
<evidence type="ECO:0000313" key="4">
    <source>
        <dbReference type="Proteomes" id="UP000018201"/>
    </source>
</evidence>
<keyword evidence="4" id="KW-1185">Reference proteome</keyword>
<evidence type="ECO:0000313" key="3">
    <source>
        <dbReference type="EMBL" id="CDI80452.1"/>
    </source>
</evidence>
<dbReference type="EMBL" id="HG691840">
    <property type="protein sequence ID" value="CDI80452.1"/>
    <property type="molecule type" value="Genomic_DNA"/>
</dbReference>
<accession>U6GLI3</accession>
<feature type="region of interest" description="Disordered" evidence="1">
    <location>
        <begin position="1"/>
        <end position="168"/>
    </location>
</feature>
<feature type="compositionally biased region" description="Basic and acidic residues" evidence="1">
    <location>
        <begin position="80"/>
        <end position="109"/>
    </location>
</feature>
<name>U6GLI3_9EIME</name>
<dbReference type="AlphaFoldDB" id="U6GLI3"/>
<keyword evidence="2" id="KW-1133">Transmembrane helix</keyword>
<feature type="compositionally biased region" description="Polar residues" evidence="1">
    <location>
        <begin position="239"/>
        <end position="248"/>
    </location>
</feature>
<feature type="compositionally biased region" description="Low complexity" evidence="1">
    <location>
        <begin position="21"/>
        <end position="35"/>
    </location>
</feature>
<keyword evidence="2" id="KW-0812">Transmembrane</keyword>
<feature type="region of interest" description="Disordered" evidence="1">
    <location>
        <begin position="228"/>
        <end position="270"/>
    </location>
</feature>
<dbReference type="Proteomes" id="UP000018201">
    <property type="component" value="Unassembled WGS sequence"/>
</dbReference>
<feature type="compositionally biased region" description="Basic and acidic residues" evidence="1">
    <location>
        <begin position="116"/>
        <end position="130"/>
    </location>
</feature>
<feature type="transmembrane region" description="Helical" evidence="2">
    <location>
        <begin position="170"/>
        <end position="192"/>
    </location>
</feature>
<feature type="compositionally biased region" description="Acidic residues" evidence="1">
    <location>
        <begin position="260"/>
        <end position="270"/>
    </location>
</feature>
<protein>
    <submittedName>
        <fullName evidence="3">Acetyltransferase domain-containing protein, putative</fullName>
    </submittedName>
</protein>
<reference evidence="3" key="2">
    <citation type="submission" date="2013-10" db="EMBL/GenBank/DDBJ databases">
        <authorList>
            <person name="Aslett M."/>
        </authorList>
    </citation>
    <scope>NUCLEOTIDE SEQUENCE [LARGE SCALE GENOMIC DNA]</scope>
    <source>
        <strain evidence="3">Houghton</strain>
    </source>
</reference>
<dbReference type="OrthoDB" id="10628803at2759"/>
<organism evidence="3 4">
    <name type="scientific">Eimeria praecox</name>
    <dbReference type="NCBI Taxonomy" id="51316"/>
    <lineage>
        <taxon>Eukaryota</taxon>
        <taxon>Sar</taxon>
        <taxon>Alveolata</taxon>
        <taxon>Apicomplexa</taxon>
        <taxon>Conoidasida</taxon>
        <taxon>Coccidia</taxon>
        <taxon>Eucoccidiorida</taxon>
        <taxon>Eimeriorina</taxon>
        <taxon>Eimeriidae</taxon>
        <taxon>Eimeria</taxon>
    </lineage>
</organism>
<gene>
    <name evidence="3" type="ORF">EPH_0050640</name>
</gene>
<dbReference type="VEuPathDB" id="ToxoDB:EPH_0050640"/>
<feature type="compositionally biased region" description="Acidic residues" evidence="1">
    <location>
        <begin position="1"/>
        <end position="13"/>
    </location>
</feature>
<evidence type="ECO:0000256" key="1">
    <source>
        <dbReference type="SAM" id="MobiDB-lite"/>
    </source>
</evidence>
<dbReference type="GO" id="GO:0016740">
    <property type="term" value="F:transferase activity"/>
    <property type="evidence" value="ECO:0007669"/>
    <property type="project" value="UniProtKB-KW"/>
</dbReference>
<keyword evidence="3" id="KW-0808">Transferase</keyword>